<dbReference type="Pfam" id="PF00587">
    <property type="entry name" value="tRNA-synt_2b"/>
    <property type="match status" value="1"/>
</dbReference>
<dbReference type="SUPFAM" id="SSF52954">
    <property type="entry name" value="Class II aaRS ABD-related"/>
    <property type="match status" value="1"/>
</dbReference>
<dbReference type="Proteomes" id="UP001211065">
    <property type="component" value="Unassembled WGS sequence"/>
</dbReference>
<evidence type="ECO:0000256" key="9">
    <source>
        <dbReference type="ARBA" id="ARBA00047671"/>
    </source>
</evidence>
<dbReference type="InterPro" id="IPR033730">
    <property type="entry name" value="ProRS_core_prok"/>
</dbReference>
<organism evidence="11 12">
    <name type="scientific">Clydaea vesicula</name>
    <dbReference type="NCBI Taxonomy" id="447962"/>
    <lineage>
        <taxon>Eukaryota</taxon>
        <taxon>Fungi</taxon>
        <taxon>Fungi incertae sedis</taxon>
        <taxon>Chytridiomycota</taxon>
        <taxon>Chytridiomycota incertae sedis</taxon>
        <taxon>Chytridiomycetes</taxon>
        <taxon>Lobulomycetales</taxon>
        <taxon>Lobulomycetaceae</taxon>
        <taxon>Clydaea</taxon>
    </lineage>
</organism>
<evidence type="ECO:0000256" key="4">
    <source>
        <dbReference type="ARBA" id="ARBA00022741"/>
    </source>
</evidence>
<name>A0AAD5U2D6_9FUNG</name>
<evidence type="ECO:0000256" key="1">
    <source>
        <dbReference type="ARBA" id="ARBA00008226"/>
    </source>
</evidence>
<dbReference type="SUPFAM" id="SSF55681">
    <property type="entry name" value="Class II aaRS and biotin synthetases"/>
    <property type="match status" value="1"/>
</dbReference>
<dbReference type="GO" id="GO:0005524">
    <property type="term" value="F:ATP binding"/>
    <property type="evidence" value="ECO:0007669"/>
    <property type="project" value="UniProtKB-KW"/>
</dbReference>
<evidence type="ECO:0000256" key="6">
    <source>
        <dbReference type="ARBA" id="ARBA00022917"/>
    </source>
</evidence>
<keyword evidence="7" id="KW-0030">Aminoacyl-tRNA synthetase</keyword>
<reference evidence="11" key="1">
    <citation type="submission" date="2020-05" db="EMBL/GenBank/DDBJ databases">
        <title>Phylogenomic resolution of chytrid fungi.</title>
        <authorList>
            <person name="Stajich J.E."/>
            <person name="Amses K."/>
            <person name="Simmons R."/>
            <person name="Seto K."/>
            <person name="Myers J."/>
            <person name="Bonds A."/>
            <person name="Quandt C.A."/>
            <person name="Barry K."/>
            <person name="Liu P."/>
            <person name="Grigoriev I."/>
            <person name="Longcore J.E."/>
            <person name="James T.Y."/>
        </authorList>
    </citation>
    <scope>NUCLEOTIDE SEQUENCE</scope>
    <source>
        <strain evidence="11">JEL0476</strain>
    </source>
</reference>
<dbReference type="InterPro" id="IPR002316">
    <property type="entry name" value="Pro-tRNA-ligase_IIa"/>
</dbReference>
<dbReference type="GO" id="GO:0004827">
    <property type="term" value="F:proline-tRNA ligase activity"/>
    <property type="evidence" value="ECO:0007669"/>
    <property type="project" value="UniProtKB-EC"/>
</dbReference>
<dbReference type="GO" id="GO:0005739">
    <property type="term" value="C:mitochondrion"/>
    <property type="evidence" value="ECO:0007669"/>
    <property type="project" value="TreeGrafter"/>
</dbReference>
<evidence type="ECO:0000256" key="2">
    <source>
        <dbReference type="ARBA" id="ARBA00012831"/>
    </source>
</evidence>
<dbReference type="AlphaFoldDB" id="A0AAD5U2D6"/>
<comment type="catalytic activity">
    <reaction evidence="9">
        <text>tRNA(Pro) + L-proline + ATP = L-prolyl-tRNA(Pro) + AMP + diphosphate</text>
        <dbReference type="Rhea" id="RHEA:14305"/>
        <dbReference type="Rhea" id="RHEA-COMP:9700"/>
        <dbReference type="Rhea" id="RHEA-COMP:9702"/>
        <dbReference type="ChEBI" id="CHEBI:30616"/>
        <dbReference type="ChEBI" id="CHEBI:33019"/>
        <dbReference type="ChEBI" id="CHEBI:60039"/>
        <dbReference type="ChEBI" id="CHEBI:78442"/>
        <dbReference type="ChEBI" id="CHEBI:78532"/>
        <dbReference type="ChEBI" id="CHEBI:456215"/>
        <dbReference type="EC" id="6.1.1.15"/>
    </reaction>
</comment>
<evidence type="ECO:0000256" key="3">
    <source>
        <dbReference type="ARBA" id="ARBA00022598"/>
    </source>
</evidence>
<dbReference type="InterPro" id="IPR050062">
    <property type="entry name" value="Pro-tRNA_synthetase"/>
</dbReference>
<dbReference type="GO" id="GO:0006433">
    <property type="term" value="P:prolyl-tRNA aminoacylation"/>
    <property type="evidence" value="ECO:0007669"/>
    <property type="project" value="InterPro"/>
</dbReference>
<dbReference type="InterPro" id="IPR036621">
    <property type="entry name" value="Anticodon-bd_dom_sf"/>
</dbReference>
<dbReference type="PROSITE" id="PS50862">
    <property type="entry name" value="AA_TRNA_LIGASE_II"/>
    <property type="match status" value="1"/>
</dbReference>
<evidence type="ECO:0000256" key="8">
    <source>
        <dbReference type="ARBA" id="ARBA00029731"/>
    </source>
</evidence>
<keyword evidence="3" id="KW-0436">Ligase</keyword>
<dbReference type="EC" id="6.1.1.15" evidence="2"/>
<protein>
    <recommendedName>
        <fullName evidence="2">proline--tRNA ligase</fullName>
        <ecNumber evidence="2">6.1.1.15</ecNumber>
    </recommendedName>
    <alternativeName>
        <fullName evidence="8">Prolyl-tRNA synthetase</fullName>
    </alternativeName>
</protein>
<dbReference type="InterPro" id="IPR006195">
    <property type="entry name" value="aa-tRNA-synth_II"/>
</dbReference>
<dbReference type="PANTHER" id="PTHR42753:SF2">
    <property type="entry name" value="PROLINE--TRNA LIGASE"/>
    <property type="match status" value="1"/>
</dbReference>
<dbReference type="InterPro" id="IPR045864">
    <property type="entry name" value="aa-tRNA-synth_II/BPL/LPL"/>
</dbReference>
<evidence type="ECO:0000313" key="12">
    <source>
        <dbReference type="Proteomes" id="UP001211065"/>
    </source>
</evidence>
<evidence type="ECO:0000259" key="10">
    <source>
        <dbReference type="PROSITE" id="PS50862"/>
    </source>
</evidence>
<accession>A0AAD5U2D6</accession>
<evidence type="ECO:0000313" key="11">
    <source>
        <dbReference type="EMBL" id="KAJ3222074.1"/>
    </source>
</evidence>
<sequence>MSKIHRNLISKAFIPRQLELATENKNVSLTLLTKAGFLRQGSAGIYSLLPLGLRVLKKIENIIDFELAAIDCQKLSLPTLQTSKAWKKTKRWENQEMYKIKDRKNAEFCLAPTAEEEITTLVSDNVFSHRDLPLRLYQIGTKYRDELRPRGGLLRGKEFLMKDLYTFDVDEKNAMQTYEDVTTAYDKIFKKIGIPFVKAEADTGNIGGSRSHEYHYLSDDNELKLLKIELFRDKINKEKIILVLLRIDQEVNKLKLEKFLNHDVIDGNLKSLRKQVENELLETIFKNEPNSVNFLIDYGVKDLVDVAIKSSLNFVSHFGDFRDSKDGDVCINCTKKAEAVNDSSSNRLKKIKGIEIAHSFFLGKKYSSALGATYADIKNDQQVIEMGCFGIGVSRLISAVVECSNDSKGLKWPISISPYLFHLIVIGDKQSKDSESISEPNCKPELIYDKLNLKYQNEIFYDDRRNLNFGAKFKDSLLLGIPYTLIFNEKKFLESSDDKNNKESDFLIEIHERFSEEKFFVNFNQLLEFFQNRINI</sequence>
<dbReference type="EMBL" id="JADGJW010000193">
    <property type="protein sequence ID" value="KAJ3222074.1"/>
    <property type="molecule type" value="Genomic_DNA"/>
</dbReference>
<dbReference type="PANTHER" id="PTHR42753">
    <property type="entry name" value="MITOCHONDRIAL RIBOSOME PROTEIN L39/PROLYL-TRNA LIGASE FAMILY MEMBER"/>
    <property type="match status" value="1"/>
</dbReference>
<gene>
    <name evidence="11" type="ORF">HK099_002728</name>
</gene>
<dbReference type="Gene3D" id="3.30.930.10">
    <property type="entry name" value="Bira Bifunctional Protein, Domain 2"/>
    <property type="match status" value="2"/>
</dbReference>
<keyword evidence="4" id="KW-0547">Nucleotide-binding</keyword>
<evidence type="ECO:0000256" key="5">
    <source>
        <dbReference type="ARBA" id="ARBA00022840"/>
    </source>
</evidence>
<proteinExistence type="inferred from homology"/>
<comment type="caution">
    <text evidence="11">The sequence shown here is derived from an EMBL/GenBank/DDBJ whole genome shotgun (WGS) entry which is preliminary data.</text>
</comment>
<comment type="similarity">
    <text evidence="1">Belongs to the class-II aminoacyl-tRNA synthetase family.</text>
</comment>
<dbReference type="PRINTS" id="PR01046">
    <property type="entry name" value="TRNASYNTHPRO"/>
</dbReference>
<keyword evidence="12" id="KW-1185">Reference proteome</keyword>
<dbReference type="InterPro" id="IPR002314">
    <property type="entry name" value="aa-tRNA-synt_IIb"/>
</dbReference>
<evidence type="ECO:0000256" key="7">
    <source>
        <dbReference type="ARBA" id="ARBA00023146"/>
    </source>
</evidence>
<feature type="domain" description="Aminoacyl-transfer RNA synthetases class-II family profile" evidence="10">
    <location>
        <begin position="44"/>
        <end position="413"/>
    </location>
</feature>
<keyword evidence="6" id="KW-0648">Protein biosynthesis</keyword>
<dbReference type="CDD" id="cd00779">
    <property type="entry name" value="ProRS_core_prok"/>
    <property type="match status" value="1"/>
</dbReference>
<keyword evidence="5" id="KW-0067">ATP-binding</keyword>
<dbReference type="Gene3D" id="3.40.50.800">
    <property type="entry name" value="Anticodon-binding domain"/>
    <property type="match status" value="1"/>
</dbReference>